<dbReference type="EMBL" id="CP089983">
    <property type="protein sequence ID" value="WXB09473.1"/>
    <property type="molecule type" value="Genomic_DNA"/>
</dbReference>
<accession>A0ABZ2LEV6</accession>
<dbReference type="SUPFAM" id="SSF46785">
    <property type="entry name" value="Winged helix' DNA-binding domain"/>
    <property type="match status" value="1"/>
</dbReference>
<dbReference type="RefSeq" id="WP_394839146.1">
    <property type="nucleotide sequence ID" value="NZ_CP089929.1"/>
</dbReference>
<proteinExistence type="predicted"/>
<dbReference type="Pfam" id="PF03551">
    <property type="entry name" value="PadR"/>
    <property type="match status" value="1"/>
</dbReference>
<evidence type="ECO:0000313" key="2">
    <source>
        <dbReference type="EMBL" id="WXB09473.1"/>
    </source>
</evidence>
<dbReference type="PANTHER" id="PTHR43252">
    <property type="entry name" value="TRANSCRIPTIONAL REGULATOR YQJI"/>
    <property type="match status" value="1"/>
</dbReference>
<reference evidence="2" key="1">
    <citation type="submission" date="2021-12" db="EMBL/GenBank/DDBJ databases">
        <title>Discovery of the Pendulisporaceae a myxobacterial family with distinct sporulation behavior and unique specialized metabolism.</title>
        <authorList>
            <person name="Garcia R."/>
            <person name="Popoff A."/>
            <person name="Bader C.D."/>
            <person name="Loehr J."/>
            <person name="Walesch S."/>
            <person name="Walt C."/>
            <person name="Boldt J."/>
            <person name="Bunk B."/>
            <person name="Haeckl F.J.F.P.J."/>
            <person name="Gunesch A.P."/>
            <person name="Birkelbach J."/>
            <person name="Nuebel U."/>
            <person name="Pietschmann T."/>
            <person name="Bach T."/>
            <person name="Mueller R."/>
        </authorList>
    </citation>
    <scope>NUCLEOTIDE SEQUENCE</scope>
    <source>
        <strain evidence="2">MSr11367</strain>
    </source>
</reference>
<dbReference type="InterPro" id="IPR036388">
    <property type="entry name" value="WH-like_DNA-bd_sf"/>
</dbReference>
<dbReference type="InterPro" id="IPR036390">
    <property type="entry name" value="WH_DNA-bd_sf"/>
</dbReference>
<evidence type="ECO:0000313" key="3">
    <source>
        <dbReference type="Proteomes" id="UP001374803"/>
    </source>
</evidence>
<dbReference type="Gene3D" id="1.10.10.10">
    <property type="entry name" value="Winged helix-like DNA-binding domain superfamily/Winged helix DNA-binding domain"/>
    <property type="match status" value="1"/>
</dbReference>
<evidence type="ECO:0000259" key="1">
    <source>
        <dbReference type="Pfam" id="PF03551"/>
    </source>
</evidence>
<organism evidence="2 3">
    <name type="scientific">Pendulispora rubella</name>
    <dbReference type="NCBI Taxonomy" id="2741070"/>
    <lineage>
        <taxon>Bacteria</taxon>
        <taxon>Pseudomonadati</taxon>
        <taxon>Myxococcota</taxon>
        <taxon>Myxococcia</taxon>
        <taxon>Myxococcales</taxon>
        <taxon>Sorangiineae</taxon>
        <taxon>Pendulisporaceae</taxon>
        <taxon>Pendulispora</taxon>
    </lineage>
</organism>
<name>A0ABZ2LEV6_9BACT</name>
<dbReference type="InterPro" id="IPR005149">
    <property type="entry name" value="Tscrpt_reg_PadR_N"/>
</dbReference>
<dbReference type="Proteomes" id="UP001374803">
    <property type="component" value="Chromosome"/>
</dbReference>
<dbReference type="PANTHER" id="PTHR43252:SF2">
    <property type="entry name" value="TRANSCRIPTION REGULATOR, PADR-LIKE FAMILY"/>
    <property type="match status" value="1"/>
</dbReference>
<feature type="domain" description="Transcription regulator PadR N-terminal" evidence="1">
    <location>
        <begin position="6"/>
        <end position="81"/>
    </location>
</feature>
<sequence>MYELIVLSLLMRQPTTGYLMAQIINDIIGPFAKASNGRIYPLLAALEKEKHITEQRVPVAQRSGRQATTYAITERGKARFHELMLDTKSSPREYRELFSYKVTAFDLLAPEERTMLVEHYTEFCKAHIAHIAREGEELARNAERYAIGAAQQTLFGSTFGHLESLWQNELAWCRQLRDELDQLGALETSGARRSVRRRGARASE</sequence>
<gene>
    <name evidence="2" type="ORF">LVJ94_19855</name>
</gene>
<protein>
    <submittedName>
        <fullName evidence="2">PadR family transcriptional regulator</fullName>
    </submittedName>
</protein>
<keyword evidence="3" id="KW-1185">Reference proteome</keyword>